<dbReference type="InterPro" id="IPR013525">
    <property type="entry name" value="ABC2_TM"/>
</dbReference>
<feature type="transmembrane region" description="Helical" evidence="5">
    <location>
        <begin position="284"/>
        <end position="305"/>
    </location>
</feature>
<dbReference type="Gene3D" id="3.40.1710.10">
    <property type="entry name" value="abc type-2 transporter like domain"/>
    <property type="match status" value="1"/>
</dbReference>
<dbReference type="PANTHER" id="PTHR43077:SF10">
    <property type="entry name" value="TRANSPORT PERMEASE PROTEIN"/>
    <property type="match status" value="1"/>
</dbReference>
<dbReference type="Proteomes" id="UP000450917">
    <property type="component" value="Unassembled WGS sequence"/>
</dbReference>
<feature type="transmembrane region" description="Helical" evidence="5">
    <location>
        <begin position="192"/>
        <end position="212"/>
    </location>
</feature>
<feature type="transmembrane region" description="Helical" evidence="5">
    <location>
        <begin position="233"/>
        <end position="253"/>
    </location>
</feature>
<keyword evidence="4 5" id="KW-0472">Membrane</keyword>
<dbReference type="InterPro" id="IPR051328">
    <property type="entry name" value="T7SS_ABC-Transporter"/>
</dbReference>
<name>A0A7X3CUI4_9BACL</name>
<keyword evidence="3 5" id="KW-1133">Transmembrane helix</keyword>
<evidence type="ECO:0000256" key="3">
    <source>
        <dbReference type="ARBA" id="ARBA00022989"/>
    </source>
</evidence>
<gene>
    <name evidence="7" type="ORF">GNP93_15840</name>
</gene>
<protein>
    <submittedName>
        <fullName evidence="7">DUF3533 domain-containing protein</fullName>
    </submittedName>
</protein>
<organism evidence="7 8">
    <name type="scientific">Paenibacillus validus</name>
    <dbReference type="NCBI Taxonomy" id="44253"/>
    <lineage>
        <taxon>Bacteria</taxon>
        <taxon>Bacillati</taxon>
        <taxon>Bacillota</taxon>
        <taxon>Bacilli</taxon>
        <taxon>Bacillales</taxon>
        <taxon>Paenibacillaceae</taxon>
        <taxon>Paenibacillus</taxon>
    </lineage>
</organism>
<feature type="transmembrane region" description="Helical" evidence="5">
    <location>
        <begin position="259"/>
        <end position="279"/>
    </location>
</feature>
<evidence type="ECO:0000313" key="7">
    <source>
        <dbReference type="EMBL" id="MUG72144.1"/>
    </source>
</evidence>
<dbReference type="GO" id="GO:0140359">
    <property type="term" value="F:ABC-type transporter activity"/>
    <property type="evidence" value="ECO:0007669"/>
    <property type="project" value="InterPro"/>
</dbReference>
<feature type="domain" description="ABC-2 type transporter transmembrane" evidence="6">
    <location>
        <begin position="25"/>
        <end position="364"/>
    </location>
</feature>
<dbReference type="RefSeq" id="WP_127608761.1">
    <property type="nucleotide sequence ID" value="NZ_JARTHJ010000215.1"/>
</dbReference>
<evidence type="ECO:0000256" key="2">
    <source>
        <dbReference type="ARBA" id="ARBA00022692"/>
    </source>
</evidence>
<feature type="transmembrane region" description="Helical" evidence="5">
    <location>
        <begin position="349"/>
        <end position="369"/>
    </location>
</feature>
<dbReference type="PANTHER" id="PTHR43077">
    <property type="entry name" value="TRANSPORT PERMEASE YVFS-RELATED"/>
    <property type="match status" value="1"/>
</dbReference>
<feature type="transmembrane region" description="Helical" evidence="5">
    <location>
        <begin position="12"/>
        <end position="33"/>
    </location>
</feature>
<reference evidence="7 8" key="1">
    <citation type="submission" date="2019-11" db="EMBL/GenBank/DDBJ databases">
        <title>Draft genome sequences of five Paenibacillus species of dairy origin.</title>
        <authorList>
            <person name="Olajide A.M."/>
            <person name="Chen S."/>
            <person name="Lapointe G."/>
        </authorList>
    </citation>
    <scope>NUCLEOTIDE SEQUENCE [LARGE SCALE GENOMIC DNA]</scope>
    <source>
        <strain evidence="7 8">2CS3</strain>
    </source>
</reference>
<dbReference type="EMBL" id="WNZX01000013">
    <property type="protein sequence ID" value="MUG72144.1"/>
    <property type="molecule type" value="Genomic_DNA"/>
</dbReference>
<dbReference type="AlphaFoldDB" id="A0A7X3CUI4"/>
<evidence type="ECO:0000256" key="5">
    <source>
        <dbReference type="SAM" id="Phobius"/>
    </source>
</evidence>
<proteinExistence type="predicted"/>
<keyword evidence="8" id="KW-1185">Reference proteome</keyword>
<keyword evidence="2 5" id="KW-0812">Transmembrane</keyword>
<comment type="caution">
    <text evidence="7">The sequence shown here is derived from an EMBL/GenBank/DDBJ whole genome shotgun (WGS) entry which is preliminary data.</text>
</comment>
<evidence type="ECO:0000259" key="6">
    <source>
        <dbReference type="Pfam" id="PF12698"/>
    </source>
</evidence>
<dbReference type="GO" id="GO:0016020">
    <property type="term" value="C:membrane"/>
    <property type="evidence" value="ECO:0007669"/>
    <property type="project" value="UniProtKB-SubCell"/>
</dbReference>
<sequence length="390" mass="41475">MLQALQAYFKKPATVIGIATAMMFQIIFSLIWMTGYNGVTDNVNQLKIAVVNEDPAMGANIVEQLAGSLPFQLVKESSLDQAQDKLNEREVQMVLHLPADLSKQLQAQGQQAEIRYVINESNPALIKSMMQSVASGVTAAVNKEATVAGAEAVLKQAKVPAPQAQAIAQGITDKVKSNIAYTNTVQGMNNQMVPMMMVLASFVGAMIMGMNVQQATMQLGPDFSRWSKFGARVVINLASSVVIALIGTSLVVAMGGQHAGGFVSVWLFQALFLMTFMFFSQMFLIIFGMAGMLFNIAMLSVQLVSSGAMVPRELLGSFYHSFSQYLPATYAVEGGMNLLFGGPSAAGDAGALACILLVCAAAGLLATGLRKESNKPNEAAVKTGEPVPAR</sequence>
<evidence type="ECO:0000256" key="1">
    <source>
        <dbReference type="ARBA" id="ARBA00004141"/>
    </source>
</evidence>
<evidence type="ECO:0000313" key="8">
    <source>
        <dbReference type="Proteomes" id="UP000450917"/>
    </source>
</evidence>
<comment type="subcellular location">
    <subcellularLocation>
        <location evidence="1">Membrane</location>
        <topology evidence="1">Multi-pass membrane protein</topology>
    </subcellularLocation>
</comment>
<accession>A0A7X3CUI4</accession>
<dbReference type="Pfam" id="PF12698">
    <property type="entry name" value="ABC2_membrane_3"/>
    <property type="match status" value="1"/>
</dbReference>
<evidence type="ECO:0000256" key="4">
    <source>
        <dbReference type="ARBA" id="ARBA00023136"/>
    </source>
</evidence>